<keyword evidence="2" id="KW-1185">Reference proteome</keyword>
<dbReference type="Proteomes" id="UP000437736">
    <property type="component" value="Unassembled WGS sequence"/>
</dbReference>
<proteinExistence type="predicted"/>
<organism evidence="1 2">
    <name type="scientific">Acidiferrimicrobium australe</name>
    <dbReference type="NCBI Taxonomy" id="2664430"/>
    <lineage>
        <taxon>Bacteria</taxon>
        <taxon>Bacillati</taxon>
        <taxon>Actinomycetota</taxon>
        <taxon>Acidimicrobiia</taxon>
        <taxon>Acidimicrobiales</taxon>
        <taxon>Acidimicrobiaceae</taxon>
        <taxon>Acidiferrimicrobium</taxon>
    </lineage>
</organism>
<dbReference type="EMBL" id="WJHE01000087">
    <property type="protein sequence ID" value="MST31511.1"/>
    <property type="molecule type" value="Genomic_DNA"/>
</dbReference>
<gene>
    <name evidence="1" type="ORF">GHK86_02045</name>
</gene>
<name>A0ABW9QQ89_9ACTN</name>
<comment type="caution">
    <text evidence="1">The sequence shown here is derived from an EMBL/GenBank/DDBJ whole genome shotgun (WGS) entry which is preliminary data.</text>
</comment>
<protein>
    <submittedName>
        <fullName evidence="1">Uncharacterized protein</fullName>
    </submittedName>
</protein>
<reference evidence="1 2" key="1">
    <citation type="submission" date="2019-11" db="EMBL/GenBank/DDBJ databases">
        <title>Acidiferrimicrobium australis gen. nov., sp. nov., an acidophilic and obligately heterotrophic, member of the Actinobacteria that catalyses dissimilatory oxido- reduction of iron isolated from metal-rich acidic water in Chile.</title>
        <authorList>
            <person name="Gonzalez D."/>
            <person name="Huber K."/>
            <person name="Hedrich S."/>
            <person name="Rojas-Villalobos C."/>
            <person name="Quatrini R."/>
            <person name="Dinamarca M.A."/>
            <person name="Schwarz A."/>
            <person name="Canales C."/>
            <person name="Nancucheo I."/>
        </authorList>
    </citation>
    <scope>NUCLEOTIDE SEQUENCE [LARGE SCALE GENOMIC DNA]</scope>
    <source>
        <strain evidence="1 2">USS-CCA1</strain>
    </source>
</reference>
<evidence type="ECO:0000313" key="1">
    <source>
        <dbReference type="EMBL" id="MST31511.1"/>
    </source>
</evidence>
<evidence type="ECO:0000313" key="2">
    <source>
        <dbReference type="Proteomes" id="UP000437736"/>
    </source>
</evidence>
<accession>A0ABW9QQ89</accession>
<sequence length="125" mass="13244">MAVTNGAGHLASLRALVQEAAARLHPGWVWADRLSAALSLENGSEQLPVAFDDVRCVRPARPGRAVVTDADVVAGYVASVGDVYGRDLQDDWDRLVDAVRSRAARIIEAEGSLTVEGDVGAFLCT</sequence>